<feature type="compositionally biased region" description="Basic and acidic residues" evidence="1">
    <location>
        <begin position="15"/>
        <end position="28"/>
    </location>
</feature>
<sequence>MNHHDHPDTAQPDDQPQRDASVSDERPDGPAPDSTTDGAGRPLGFWLTALDRLIDREFETAFADLEVTRRDWRVLNLLGGEVRDDRLRAKLEARPDRMLPLVERGWVAGEPGAWELTEAGRAAHADLAERVDGIRSRIRGAVSSDDYATTLASLEAMARALGWDESSPGIPRGRGRFGRRGPGRPWGARRARGFGGFGRFGTPPWAFDERDDHRGHGAAHEPHHHGHGHHRHPHGEREVHVHVHLDDHRGRRRDHHRGHGGPHDHGER</sequence>
<dbReference type="Proteomes" id="UP000199482">
    <property type="component" value="Chromosome I"/>
</dbReference>
<protein>
    <recommendedName>
        <fullName evidence="6">DNA-binding transcriptional regulator, MarR family</fullName>
    </recommendedName>
</protein>
<feature type="compositionally biased region" description="Basic and acidic residues" evidence="1">
    <location>
        <begin position="207"/>
        <end position="221"/>
    </location>
</feature>
<reference evidence="4" key="1">
    <citation type="submission" date="2016-10" db="EMBL/GenBank/DDBJ databases">
        <authorList>
            <person name="Varghese N."/>
            <person name="Submissions S."/>
        </authorList>
    </citation>
    <scope>NUCLEOTIDE SEQUENCE [LARGE SCALE GENOMIC DNA]</scope>
    <source>
        <strain evidence="4">CPCC 202695</strain>
    </source>
</reference>
<feature type="region of interest" description="Disordered" evidence="1">
    <location>
        <begin position="1"/>
        <end position="41"/>
    </location>
</feature>
<feature type="compositionally biased region" description="Basic residues" evidence="1">
    <location>
        <begin position="250"/>
        <end position="260"/>
    </location>
</feature>
<dbReference type="EMBL" id="SODL02000002">
    <property type="protein sequence ID" value="MCP2366990.1"/>
    <property type="molecule type" value="Genomic_DNA"/>
</dbReference>
<reference evidence="2" key="3">
    <citation type="submission" date="2022-06" db="EMBL/GenBank/DDBJ databases">
        <title>Genomic Encyclopedia of Type Strains, Phase III (KMG-III): the genomes of soil and plant-associated and newly described type strains.</title>
        <authorList>
            <person name="Whitman W."/>
        </authorList>
    </citation>
    <scope>NUCLEOTIDE SEQUENCE</scope>
    <source>
        <strain evidence="2">CPCC 202695</strain>
    </source>
</reference>
<gene>
    <name evidence="2" type="ORF">BCL57_001144</name>
    <name evidence="3" type="ORF">SAMN04489721_3069</name>
</gene>
<dbReference type="InterPro" id="IPR036390">
    <property type="entry name" value="WH_DNA-bd_sf"/>
</dbReference>
<evidence type="ECO:0000313" key="2">
    <source>
        <dbReference type="EMBL" id="MCP2366990.1"/>
    </source>
</evidence>
<dbReference type="SUPFAM" id="SSF46785">
    <property type="entry name" value="Winged helix' DNA-binding domain"/>
    <property type="match status" value="1"/>
</dbReference>
<feature type="compositionally biased region" description="Basic residues" evidence="1">
    <location>
        <begin position="222"/>
        <end position="234"/>
    </location>
</feature>
<dbReference type="InterPro" id="IPR036388">
    <property type="entry name" value="WH-like_DNA-bd_sf"/>
</dbReference>
<feature type="compositionally biased region" description="Basic residues" evidence="1">
    <location>
        <begin position="173"/>
        <end position="192"/>
    </location>
</feature>
<dbReference type="OrthoDB" id="3697068at2"/>
<evidence type="ECO:0000313" key="4">
    <source>
        <dbReference type="Proteomes" id="UP000199482"/>
    </source>
</evidence>
<feature type="region of interest" description="Disordered" evidence="1">
    <location>
        <begin position="247"/>
        <end position="268"/>
    </location>
</feature>
<accession>A0A1H1ZAD9</accession>
<name>A0A1H1ZAD9_9MICO</name>
<dbReference type="EMBL" id="LT629755">
    <property type="protein sequence ID" value="SDT30462.1"/>
    <property type="molecule type" value="Genomic_DNA"/>
</dbReference>
<dbReference type="Proteomes" id="UP000893823">
    <property type="component" value="Unassembled WGS sequence"/>
</dbReference>
<feature type="region of interest" description="Disordered" evidence="1">
    <location>
        <begin position="164"/>
        <end position="235"/>
    </location>
</feature>
<evidence type="ECO:0000313" key="5">
    <source>
        <dbReference type="Proteomes" id="UP000893823"/>
    </source>
</evidence>
<evidence type="ECO:0000256" key="1">
    <source>
        <dbReference type="SAM" id="MobiDB-lite"/>
    </source>
</evidence>
<dbReference type="Gene3D" id="1.10.10.10">
    <property type="entry name" value="Winged helix-like DNA-binding domain superfamily/Winged helix DNA-binding domain"/>
    <property type="match status" value="1"/>
</dbReference>
<dbReference type="RefSeq" id="WP_092674293.1">
    <property type="nucleotide sequence ID" value="NZ_BMDN01000002.1"/>
</dbReference>
<reference evidence="3" key="2">
    <citation type="submission" date="2016-10" db="EMBL/GenBank/DDBJ databases">
        <authorList>
            <person name="de Groot N.N."/>
        </authorList>
    </citation>
    <scope>NUCLEOTIDE SEQUENCE [LARGE SCALE GENOMIC DNA]</scope>
    <source>
        <strain evidence="3">CPCC 202695</strain>
    </source>
</reference>
<proteinExistence type="predicted"/>
<evidence type="ECO:0008006" key="6">
    <source>
        <dbReference type="Google" id="ProtNLM"/>
    </source>
</evidence>
<keyword evidence="5" id="KW-1185">Reference proteome</keyword>
<organism evidence="3 4">
    <name type="scientific">Agromyces flavus</name>
    <dbReference type="NCBI Taxonomy" id="589382"/>
    <lineage>
        <taxon>Bacteria</taxon>
        <taxon>Bacillati</taxon>
        <taxon>Actinomycetota</taxon>
        <taxon>Actinomycetes</taxon>
        <taxon>Micrococcales</taxon>
        <taxon>Microbacteriaceae</taxon>
        <taxon>Agromyces</taxon>
    </lineage>
</organism>
<evidence type="ECO:0000313" key="3">
    <source>
        <dbReference type="EMBL" id="SDT30462.1"/>
    </source>
</evidence>
<dbReference type="AlphaFoldDB" id="A0A1H1ZAD9"/>